<dbReference type="Proteomes" id="UP001140094">
    <property type="component" value="Unassembled WGS sequence"/>
</dbReference>
<protein>
    <submittedName>
        <fullName evidence="3">Uncharacterized protein</fullName>
    </submittedName>
</protein>
<accession>A0A9W8LRM8</accession>
<dbReference type="OrthoDB" id="5584344at2759"/>
<sequence>MQLLKSIVLITVALAAAIHLACAADQQPQQQQQQQEQHEHFVPQQSLELTQTEARSVAAQLSRQFIDALYDLRTASENRSASVSNQARAKDSDDDMGGDEDDSTTKLINKAARAFRPIVKEFASVVNSALPAGPARQLVKATADAVDSLMPLILKYALGI</sequence>
<feature type="compositionally biased region" description="Polar residues" evidence="1">
    <location>
        <begin position="76"/>
        <end position="87"/>
    </location>
</feature>
<proteinExistence type="predicted"/>
<evidence type="ECO:0000256" key="2">
    <source>
        <dbReference type="SAM" id="SignalP"/>
    </source>
</evidence>
<feature type="compositionally biased region" description="Acidic residues" evidence="1">
    <location>
        <begin position="92"/>
        <end position="102"/>
    </location>
</feature>
<reference evidence="3" key="1">
    <citation type="submission" date="2022-07" db="EMBL/GenBank/DDBJ databases">
        <title>Phylogenomic reconstructions and comparative analyses of Kickxellomycotina fungi.</title>
        <authorList>
            <person name="Reynolds N.K."/>
            <person name="Stajich J.E."/>
            <person name="Barry K."/>
            <person name="Grigoriev I.V."/>
            <person name="Crous P."/>
            <person name="Smith M.E."/>
        </authorList>
    </citation>
    <scope>NUCLEOTIDE SEQUENCE</scope>
    <source>
        <strain evidence="3">NRRL 1565</strain>
    </source>
</reference>
<evidence type="ECO:0000256" key="1">
    <source>
        <dbReference type="SAM" id="MobiDB-lite"/>
    </source>
</evidence>
<evidence type="ECO:0000313" key="4">
    <source>
        <dbReference type="Proteomes" id="UP001140094"/>
    </source>
</evidence>
<organism evidence="3 4">
    <name type="scientific">Coemansia guatemalensis</name>
    <dbReference type="NCBI Taxonomy" id="2761395"/>
    <lineage>
        <taxon>Eukaryota</taxon>
        <taxon>Fungi</taxon>
        <taxon>Fungi incertae sedis</taxon>
        <taxon>Zoopagomycota</taxon>
        <taxon>Kickxellomycotina</taxon>
        <taxon>Kickxellomycetes</taxon>
        <taxon>Kickxellales</taxon>
        <taxon>Kickxellaceae</taxon>
        <taxon>Coemansia</taxon>
    </lineage>
</organism>
<keyword evidence="4" id="KW-1185">Reference proteome</keyword>
<feature type="signal peptide" evidence="2">
    <location>
        <begin position="1"/>
        <end position="23"/>
    </location>
</feature>
<gene>
    <name evidence="3" type="ORF">H4R20_005630</name>
</gene>
<comment type="caution">
    <text evidence="3">The sequence shown here is derived from an EMBL/GenBank/DDBJ whole genome shotgun (WGS) entry which is preliminary data.</text>
</comment>
<dbReference type="EMBL" id="JANBUO010001984">
    <property type="protein sequence ID" value="KAJ2796145.1"/>
    <property type="molecule type" value="Genomic_DNA"/>
</dbReference>
<dbReference type="AlphaFoldDB" id="A0A9W8LRM8"/>
<name>A0A9W8LRM8_9FUNG</name>
<keyword evidence="2" id="KW-0732">Signal</keyword>
<feature type="chain" id="PRO_5040797581" evidence="2">
    <location>
        <begin position="24"/>
        <end position="160"/>
    </location>
</feature>
<evidence type="ECO:0000313" key="3">
    <source>
        <dbReference type="EMBL" id="KAJ2796145.1"/>
    </source>
</evidence>
<feature type="region of interest" description="Disordered" evidence="1">
    <location>
        <begin position="76"/>
        <end position="103"/>
    </location>
</feature>